<dbReference type="Gramene" id="OPUNC03G22210.1">
    <property type="protein sequence ID" value="OPUNC03G22210.1"/>
    <property type="gene ID" value="OPUNC03G22210"/>
</dbReference>
<feature type="region of interest" description="Disordered" evidence="1">
    <location>
        <begin position="1"/>
        <end position="126"/>
    </location>
</feature>
<accession>A0A0E0KFS4</accession>
<dbReference type="Proteomes" id="UP000026962">
    <property type="component" value="Chromosome 3"/>
</dbReference>
<feature type="compositionally biased region" description="Basic residues" evidence="1">
    <location>
        <begin position="40"/>
        <end position="51"/>
    </location>
</feature>
<dbReference type="HOGENOM" id="CLU_1985207_0_0_1"/>
<sequence>MAIVGGASSHRRRAERGGRRSQATTTFPFVTVAGLLPSRGSRKGRGGKGSRHSIPSSLYRMPPPPPPSLCHCRAPQIVTSSPLTRSGRGMGRDRRGGDRSFHCCPSFPLSPADTVGRCRAADHTSG</sequence>
<dbReference type="AlphaFoldDB" id="A0A0E0KFS4"/>
<protein>
    <submittedName>
        <fullName evidence="2">Uncharacterized protein</fullName>
    </submittedName>
</protein>
<evidence type="ECO:0000313" key="3">
    <source>
        <dbReference type="Proteomes" id="UP000026962"/>
    </source>
</evidence>
<name>A0A0E0KFS4_ORYPU</name>
<reference evidence="2" key="2">
    <citation type="submission" date="2018-05" db="EMBL/GenBank/DDBJ databases">
        <title>OpunRS2 (Oryza punctata Reference Sequence Version 2).</title>
        <authorList>
            <person name="Zhang J."/>
            <person name="Kudrna D."/>
            <person name="Lee S."/>
            <person name="Talag J."/>
            <person name="Welchert J."/>
            <person name="Wing R.A."/>
        </authorList>
    </citation>
    <scope>NUCLEOTIDE SEQUENCE [LARGE SCALE GENOMIC DNA]</scope>
</reference>
<evidence type="ECO:0000313" key="2">
    <source>
        <dbReference type="EnsemblPlants" id="OPUNC03G22210.1"/>
    </source>
</evidence>
<proteinExistence type="predicted"/>
<dbReference type="EnsemblPlants" id="OPUNC03G22210.1">
    <property type="protein sequence ID" value="OPUNC03G22210.1"/>
    <property type="gene ID" value="OPUNC03G22210"/>
</dbReference>
<reference evidence="2" key="1">
    <citation type="submission" date="2015-04" db="UniProtKB">
        <authorList>
            <consortium name="EnsemblPlants"/>
        </authorList>
    </citation>
    <scope>IDENTIFICATION</scope>
</reference>
<organism evidence="2">
    <name type="scientific">Oryza punctata</name>
    <name type="common">Red rice</name>
    <dbReference type="NCBI Taxonomy" id="4537"/>
    <lineage>
        <taxon>Eukaryota</taxon>
        <taxon>Viridiplantae</taxon>
        <taxon>Streptophyta</taxon>
        <taxon>Embryophyta</taxon>
        <taxon>Tracheophyta</taxon>
        <taxon>Spermatophyta</taxon>
        <taxon>Magnoliopsida</taxon>
        <taxon>Liliopsida</taxon>
        <taxon>Poales</taxon>
        <taxon>Poaceae</taxon>
        <taxon>BOP clade</taxon>
        <taxon>Oryzoideae</taxon>
        <taxon>Oryzeae</taxon>
        <taxon>Oryzinae</taxon>
        <taxon>Oryza</taxon>
    </lineage>
</organism>
<feature type="compositionally biased region" description="Basic and acidic residues" evidence="1">
    <location>
        <begin position="90"/>
        <end position="101"/>
    </location>
</feature>
<evidence type="ECO:0000256" key="1">
    <source>
        <dbReference type="SAM" id="MobiDB-lite"/>
    </source>
</evidence>
<keyword evidence="3" id="KW-1185">Reference proteome</keyword>